<keyword evidence="1" id="KW-0732">Signal</keyword>
<evidence type="ECO:0000256" key="1">
    <source>
        <dbReference type="SAM" id="SignalP"/>
    </source>
</evidence>
<dbReference type="AlphaFoldDB" id="A0A1Y2I8J5"/>
<feature type="chain" id="PRO_5012305242" description="Protein kinase domain-containing protein" evidence="1">
    <location>
        <begin position="17"/>
        <end position="367"/>
    </location>
</feature>
<evidence type="ECO:0000313" key="3">
    <source>
        <dbReference type="Proteomes" id="UP000193067"/>
    </source>
</evidence>
<gene>
    <name evidence="2" type="ORF">PYCCODRAFT_1377168</name>
</gene>
<name>A0A1Y2I8J5_TRAC3</name>
<organism evidence="2 3">
    <name type="scientific">Trametes coccinea (strain BRFM310)</name>
    <name type="common">Pycnoporus coccineus</name>
    <dbReference type="NCBI Taxonomy" id="1353009"/>
    <lineage>
        <taxon>Eukaryota</taxon>
        <taxon>Fungi</taxon>
        <taxon>Dikarya</taxon>
        <taxon>Basidiomycota</taxon>
        <taxon>Agaricomycotina</taxon>
        <taxon>Agaricomycetes</taxon>
        <taxon>Polyporales</taxon>
        <taxon>Polyporaceae</taxon>
        <taxon>Trametes</taxon>
    </lineage>
</organism>
<accession>A0A1Y2I8J5</accession>
<feature type="signal peptide" evidence="1">
    <location>
        <begin position="1"/>
        <end position="16"/>
    </location>
</feature>
<proteinExistence type="predicted"/>
<keyword evidence="3" id="KW-1185">Reference proteome</keyword>
<evidence type="ECO:0008006" key="4">
    <source>
        <dbReference type="Google" id="ProtNLM"/>
    </source>
</evidence>
<sequence length="367" mass="41959">MLYFWMGWEAWLASRGVYLLLKPCLDFDPRWKDWDDSQITRPASSYPPYANCVPSKDNGRILAPAQDAQSRAIFLKLVNTDSDEYVAYERLLQSVNDYDASTCVGVLRPTAILRTPYNFCFVTMPRWGSIGRIDDLGSVGSIVRFMQCTSQDLHDANLLLNFYDPENTHSRKLLPTLARHKCLKDVHYGLIDFDISLCVPMETSLTDCRRSSDEGFLGVPIYQPRDVYLGEHTYNPFAYDVGALGNFYRAWFWVTVAFIPLLAPLFDRMTTHVVADRLTAAEAAVFIDEIAAQLPDSVLDMPVILARSLDCLDNSDMYWSQTDAEFIAAWASYRTPLASLATRLLDRFIQMPLGWRLVRFVRHTLRI</sequence>
<dbReference type="EMBL" id="KZ084151">
    <property type="protein sequence ID" value="OSC97447.1"/>
    <property type="molecule type" value="Genomic_DNA"/>
</dbReference>
<dbReference type="OrthoDB" id="2722301at2759"/>
<reference evidence="2 3" key="1">
    <citation type="journal article" date="2015" name="Biotechnol. Biofuels">
        <title>Enhanced degradation of softwood versus hardwood by the white-rot fungus Pycnoporus coccineus.</title>
        <authorList>
            <person name="Couturier M."/>
            <person name="Navarro D."/>
            <person name="Chevret D."/>
            <person name="Henrissat B."/>
            <person name="Piumi F."/>
            <person name="Ruiz-Duenas F.J."/>
            <person name="Martinez A.T."/>
            <person name="Grigoriev I.V."/>
            <person name="Riley R."/>
            <person name="Lipzen A."/>
            <person name="Berrin J.G."/>
            <person name="Master E.R."/>
            <person name="Rosso M.N."/>
        </authorList>
    </citation>
    <scope>NUCLEOTIDE SEQUENCE [LARGE SCALE GENOMIC DNA]</scope>
    <source>
        <strain evidence="2 3">BRFM310</strain>
    </source>
</reference>
<protein>
    <recommendedName>
        <fullName evidence="4">Protein kinase domain-containing protein</fullName>
    </recommendedName>
</protein>
<evidence type="ECO:0000313" key="2">
    <source>
        <dbReference type="EMBL" id="OSC97447.1"/>
    </source>
</evidence>
<dbReference type="Proteomes" id="UP000193067">
    <property type="component" value="Unassembled WGS sequence"/>
</dbReference>